<accession>A0ABV0BR29</accession>
<dbReference type="PANTHER" id="PTHR42852">
    <property type="entry name" value="THIOL:DISULFIDE INTERCHANGE PROTEIN DSBE"/>
    <property type="match status" value="1"/>
</dbReference>
<keyword evidence="1" id="KW-0472">Membrane</keyword>
<feature type="transmembrane region" description="Helical" evidence="1">
    <location>
        <begin position="99"/>
        <end position="116"/>
    </location>
</feature>
<dbReference type="InterPro" id="IPR036249">
    <property type="entry name" value="Thioredoxin-like_sf"/>
</dbReference>
<dbReference type="PANTHER" id="PTHR42852:SF13">
    <property type="entry name" value="PROTEIN DIPZ"/>
    <property type="match status" value="1"/>
</dbReference>
<dbReference type="InterPro" id="IPR000866">
    <property type="entry name" value="AhpC/TSA"/>
</dbReference>
<keyword evidence="4" id="KW-1185">Reference proteome</keyword>
<evidence type="ECO:0000259" key="2">
    <source>
        <dbReference type="PROSITE" id="PS51352"/>
    </source>
</evidence>
<dbReference type="SUPFAM" id="SSF52833">
    <property type="entry name" value="Thioredoxin-like"/>
    <property type="match status" value="1"/>
</dbReference>
<dbReference type="RefSeq" id="WP_346580853.1">
    <property type="nucleotide sequence ID" value="NZ_JBDJNQ010000002.1"/>
</dbReference>
<dbReference type="EMBL" id="JBDJNQ010000002">
    <property type="protein sequence ID" value="MEN5376663.1"/>
    <property type="molecule type" value="Genomic_DNA"/>
</dbReference>
<name>A0ABV0BR29_9SPHI</name>
<dbReference type="PROSITE" id="PS51352">
    <property type="entry name" value="THIOREDOXIN_2"/>
    <property type="match status" value="1"/>
</dbReference>
<feature type="domain" description="Thioredoxin" evidence="2">
    <location>
        <begin position="140"/>
        <end position="277"/>
    </location>
</feature>
<dbReference type="CDD" id="cd02966">
    <property type="entry name" value="TlpA_like_family"/>
    <property type="match status" value="1"/>
</dbReference>
<keyword evidence="1" id="KW-1133">Transmembrane helix</keyword>
<dbReference type="Proteomes" id="UP001409291">
    <property type="component" value="Unassembled WGS sequence"/>
</dbReference>
<protein>
    <submittedName>
        <fullName evidence="3">TlpA disulfide reductase family protein</fullName>
    </submittedName>
</protein>
<reference evidence="3 4" key="1">
    <citation type="submission" date="2024-04" db="EMBL/GenBank/DDBJ databases">
        <title>WGS of bacteria from Torrens River.</title>
        <authorList>
            <person name="Wyrsch E.R."/>
            <person name="Drigo B."/>
        </authorList>
    </citation>
    <scope>NUCLEOTIDE SEQUENCE [LARGE SCALE GENOMIC DNA]</scope>
    <source>
        <strain evidence="3 4">TWI391</strain>
    </source>
</reference>
<dbReference type="InterPro" id="IPR013766">
    <property type="entry name" value="Thioredoxin_domain"/>
</dbReference>
<dbReference type="InterPro" id="IPR050553">
    <property type="entry name" value="Thioredoxin_ResA/DsbE_sf"/>
</dbReference>
<dbReference type="Pfam" id="PF00578">
    <property type="entry name" value="AhpC-TSA"/>
    <property type="match status" value="1"/>
</dbReference>
<sequence length="286" mass="32852">MQKTCNRESYALFPRERTVPIRRLSIGLYFKTDRNTKILKSSTLKNETTGYDHAQQEHNKSQGSFIKTKWLGQGALYDLLLPIQYAFKLVLRTVRASKVIAMPLVMVIVMLSMFSLSAQTPRKDSGVDGLETVTPIGVDYYVPEQFWSQQLKVYSNGDTAIISMAQYRGKPLIIDFWSLSCASCITKFPKLFELQNKFQGNIKILLINKEGKDAIHRMPNDFLRDNNLPTVYDDCFLNELFPHRSIPHYIWITPRGRVSAITSAEFVNEQWVAGFIDNCLSYEMPN</sequence>
<comment type="caution">
    <text evidence="3">The sequence shown here is derived from an EMBL/GenBank/DDBJ whole genome shotgun (WGS) entry which is preliminary data.</text>
</comment>
<organism evidence="3 4">
    <name type="scientific">Sphingobacterium kitahiroshimense</name>
    <dbReference type="NCBI Taxonomy" id="470446"/>
    <lineage>
        <taxon>Bacteria</taxon>
        <taxon>Pseudomonadati</taxon>
        <taxon>Bacteroidota</taxon>
        <taxon>Sphingobacteriia</taxon>
        <taxon>Sphingobacteriales</taxon>
        <taxon>Sphingobacteriaceae</taxon>
        <taxon>Sphingobacterium</taxon>
    </lineage>
</organism>
<evidence type="ECO:0000313" key="4">
    <source>
        <dbReference type="Proteomes" id="UP001409291"/>
    </source>
</evidence>
<gene>
    <name evidence="3" type="ORF">ABE541_05250</name>
</gene>
<evidence type="ECO:0000313" key="3">
    <source>
        <dbReference type="EMBL" id="MEN5376663.1"/>
    </source>
</evidence>
<evidence type="ECO:0000256" key="1">
    <source>
        <dbReference type="SAM" id="Phobius"/>
    </source>
</evidence>
<dbReference type="Gene3D" id="3.40.30.10">
    <property type="entry name" value="Glutaredoxin"/>
    <property type="match status" value="1"/>
</dbReference>
<keyword evidence="1" id="KW-0812">Transmembrane</keyword>
<proteinExistence type="predicted"/>